<dbReference type="AlphaFoldDB" id="A0A8R2FAC5"/>
<organism evidence="4 5">
    <name type="scientific">Acyrthosiphon pisum</name>
    <name type="common">Pea aphid</name>
    <dbReference type="NCBI Taxonomy" id="7029"/>
    <lineage>
        <taxon>Eukaryota</taxon>
        <taxon>Metazoa</taxon>
        <taxon>Ecdysozoa</taxon>
        <taxon>Arthropoda</taxon>
        <taxon>Hexapoda</taxon>
        <taxon>Insecta</taxon>
        <taxon>Pterygota</taxon>
        <taxon>Neoptera</taxon>
        <taxon>Paraneoptera</taxon>
        <taxon>Hemiptera</taxon>
        <taxon>Sternorrhyncha</taxon>
        <taxon>Aphidomorpha</taxon>
        <taxon>Aphidoidea</taxon>
        <taxon>Aphididae</taxon>
        <taxon>Macrosiphini</taxon>
        <taxon>Acyrthosiphon</taxon>
    </lineage>
</organism>
<dbReference type="InterPro" id="IPR039467">
    <property type="entry name" value="TFIIIB_B''_Myb"/>
</dbReference>
<evidence type="ECO:0000313" key="4">
    <source>
        <dbReference type="EnsemblMetazoa" id="XP_008185774.1"/>
    </source>
</evidence>
<sequence length="472" mass="54773">MSIPNTKSVLNRHFPFAKKKPNIPSKLSDKVDTKINKQKLIEEKSFPIVKTTESNRCDVLTENNEKAKPIQEKLCGNEIPKKTISATFKTIISQNDDSDIISKKKKSISRKSSNVSEVSIGDIKKPKENYQRWNIPFSSKFKGKEFDKTLLTMQDLIYYNPVANPIIKEPKVEHKEEDDPDNDLLSMDSVRKYEQKPTVQNNCITPCIKVGIDGKIIIDQETLTLNETGLEEKREELAKSKVIEESAYHSRSYSYKRKKEASKQWSKDETLKFYKCLMNFGTDFSMIQQYCPNRTRAQIKRKYKTEEKKNLQLVNGALTNTTHFDSASIEDMLENDKIKEKVVEKLDKSADPEVSTKNVDRRRHKDVIRSDCKKISMCAYMLEEEIEVKNKRKHPNEIVTAKKLKKELVNMPSVKNKKKNHTKSSSEIVTNKESLKHDIDENKDGKPKVRTLQDFHEEYEECITKYEESNSE</sequence>
<dbReference type="CDD" id="cd00167">
    <property type="entry name" value="SANT"/>
    <property type="match status" value="1"/>
</dbReference>
<feature type="region of interest" description="Disordered" evidence="2">
    <location>
        <begin position="415"/>
        <end position="452"/>
    </location>
</feature>
<dbReference type="SUPFAM" id="SSF46689">
    <property type="entry name" value="Homeodomain-like"/>
    <property type="match status" value="1"/>
</dbReference>
<name>A0A8R2FAC5_ACYPI</name>
<dbReference type="CTD" id="55814"/>
<dbReference type="Gene3D" id="1.10.10.60">
    <property type="entry name" value="Homeodomain-like"/>
    <property type="match status" value="1"/>
</dbReference>
<dbReference type="GO" id="GO:0001156">
    <property type="term" value="F:TFIIIC-class transcription factor complex binding"/>
    <property type="evidence" value="ECO:0007669"/>
    <property type="project" value="TreeGrafter"/>
</dbReference>
<dbReference type="OrthoDB" id="272624at2759"/>
<evidence type="ECO:0000256" key="1">
    <source>
        <dbReference type="ARBA" id="ARBA00004123"/>
    </source>
</evidence>
<feature type="compositionally biased region" description="Basic and acidic residues" evidence="2">
    <location>
        <begin position="433"/>
        <end position="452"/>
    </location>
</feature>
<dbReference type="SMART" id="SM00717">
    <property type="entry name" value="SANT"/>
    <property type="match status" value="1"/>
</dbReference>
<reference evidence="4" key="2">
    <citation type="submission" date="2022-06" db="UniProtKB">
        <authorList>
            <consortium name="EnsemblMetazoa"/>
        </authorList>
    </citation>
    <scope>IDENTIFICATION</scope>
</reference>
<accession>A0A8R2FAC5</accession>
<comment type="subcellular location">
    <subcellularLocation>
        <location evidence="1">Nucleus</location>
    </subcellularLocation>
</comment>
<evidence type="ECO:0000256" key="2">
    <source>
        <dbReference type="SAM" id="MobiDB-lite"/>
    </source>
</evidence>
<dbReference type="Pfam" id="PF15963">
    <property type="entry name" value="Myb_DNA-bind_7"/>
    <property type="match status" value="1"/>
</dbReference>
<dbReference type="PROSITE" id="PS51293">
    <property type="entry name" value="SANT"/>
    <property type="match status" value="1"/>
</dbReference>
<feature type="domain" description="SANT" evidence="3">
    <location>
        <begin position="260"/>
        <end position="308"/>
    </location>
</feature>
<protein>
    <recommendedName>
        <fullName evidence="3">SANT domain-containing protein</fullName>
    </recommendedName>
</protein>
<dbReference type="EnsemblMetazoa" id="XM_008187552.3">
    <property type="protein sequence ID" value="XP_008185774.1"/>
    <property type="gene ID" value="LOC100166880"/>
</dbReference>
<proteinExistence type="predicted"/>
<dbReference type="InterPro" id="IPR009057">
    <property type="entry name" value="Homeodomain-like_sf"/>
</dbReference>
<dbReference type="GO" id="GO:0070898">
    <property type="term" value="P:RNA polymerase III preinitiation complex assembly"/>
    <property type="evidence" value="ECO:0007669"/>
    <property type="project" value="TreeGrafter"/>
</dbReference>
<dbReference type="PANTHER" id="PTHR22929:SF0">
    <property type="entry name" value="TRANSCRIPTION FACTOR TFIIIB COMPONENT B'' HOMOLOG"/>
    <property type="match status" value="1"/>
</dbReference>
<dbReference type="RefSeq" id="XP_008185774.1">
    <property type="nucleotide sequence ID" value="XM_008187552.2"/>
</dbReference>
<dbReference type="EnsemblMetazoa" id="XM_016806636.2">
    <property type="protein sequence ID" value="XP_016662125.1"/>
    <property type="gene ID" value="LOC100166880"/>
</dbReference>
<reference evidence="5" key="1">
    <citation type="submission" date="2010-06" db="EMBL/GenBank/DDBJ databases">
        <authorList>
            <person name="Jiang H."/>
            <person name="Abraham K."/>
            <person name="Ali S."/>
            <person name="Alsbrooks S.L."/>
            <person name="Anim B.N."/>
            <person name="Anosike U.S."/>
            <person name="Attaway T."/>
            <person name="Bandaranaike D.P."/>
            <person name="Battles P.K."/>
            <person name="Bell S.N."/>
            <person name="Bell A.V."/>
            <person name="Beltran B."/>
            <person name="Bickham C."/>
            <person name="Bustamante Y."/>
            <person name="Caleb T."/>
            <person name="Canada A."/>
            <person name="Cardenas V."/>
            <person name="Carter K."/>
            <person name="Chacko J."/>
            <person name="Chandrabose M.N."/>
            <person name="Chavez D."/>
            <person name="Chavez A."/>
            <person name="Chen L."/>
            <person name="Chu H.-S."/>
            <person name="Claassen K.J."/>
            <person name="Cockrell R."/>
            <person name="Collins M."/>
            <person name="Cooper J.A."/>
            <person name="Cree A."/>
            <person name="Curry S.M."/>
            <person name="Da Y."/>
            <person name="Dao M.D."/>
            <person name="Das B."/>
            <person name="Davila M.-L."/>
            <person name="Davy-Carroll L."/>
            <person name="Denson S."/>
            <person name="Dinh H."/>
            <person name="Ebong V.E."/>
            <person name="Edwards J.R."/>
            <person name="Egan A."/>
            <person name="El-Daye J."/>
            <person name="Escobedo L."/>
            <person name="Fernandez S."/>
            <person name="Fernando P.R."/>
            <person name="Flagg N."/>
            <person name="Forbes L.D."/>
            <person name="Fowler R.G."/>
            <person name="Fu Q."/>
            <person name="Gabisi R.A."/>
            <person name="Ganer J."/>
            <person name="Garbino Pronczuk A."/>
            <person name="Garcia R.M."/>
            <person name="Garner T."/>
            <person name="Garrett T.E."/>
            <person name="Gonzalez D.A."/>
            <person name="Hamid H."/>
            <person name="Hawkins E.S."/>
            <person name="Hirani K."/>
            <person name="Hogues M.E."/>
            <person name="Hollins B."/>
            <person name="Hsiao C.-H."/>
            <person name="Jabil R."/>
            <person name="James M.L."/>
            <person name="Jhangiani S.N."/>
            <person name="Johnson B."/>
            <person name="Johnson Q."/>
            <person name="Joshi V."/>
            <person name="Kalu J.B."/>
            <person name="Kam C."/>
            <person name="Kashfia A."/>
            <person name="Keebler J."/>
            <person name="Kisamo H."/>
            <person name="Kovar C.L."/>
            <person name="Lago L.A."/>
            <person name="Lai C.-Y."/>
            <person name="Laidlaw J."/>
            <person name="Lara F."/>
            <person name="Le T.-K."/>
            <person name="Lee S.L."/>
            <person name="Legall F.H."/>
            <person name="Lemon S.J."/>
            <person name="Lewis L.R."/>
            <person name="Li B."/>
            <person name="Liu Y."/>
            <person name="Liu Y.-S."/>
            <person name="Lopez J."/>
            <person name="Lozado R.J."/>
            <person name="Lu J."/>
            <person name="Madu R.C."/>
            <person name="Maheshwari M."/>
            <person name="Maheshwari R."/>
            <person name="Malloy K."/>
            <person name="Martinez E."/>
            <person name="Mathew T."/>
            <person name="Mercado I.C."/>
            <person name="Mercado C."/>
            <person name="Meyer B."/>
            <person name="Montgomery K."/>
            <person name="Morgan M.B."/>
            <person name="Munidasa M."/>
            <person name="Nazareth L.V."/>
            <person name="Nelson J."/>
            <person name="Ng B.M."/>
            <person name="Nguyen N.B."/>
            <person name="Nguyen P.Q."/>
            <person name="Nguyen T."/>
            <person name="Obregon M."/>
            <person name="Okwuonu G.O."/>
            <person name="Onwere C.G."/>
            <person name="Orozco G."/>
            <person name="Parra A."/>
            <person name="Patel S."/>
            <person name="Patil S."/>
            <person name="Perez A."/>
            <person name="Perez Y."/>
            <person name="Pham C."/>
            <person name="Primus E.L."/>
            <person name="Pu L.-L."/>
            <person name="Puazo M."/>
            <person name="Qin X."/>
            <person name="Quiroz J.B."/>
            <person name="Reese J."/>
            <person name="Richards S."/>
            <person name="Rives C.M."/>
            <person name="Robberts R."/>
            <person name="Ruiz S.J."/>
            <person name="Ruiz M.J."/>
            <person name="Santibanez J."/>
            <person name="Schneider B.W."/>
            <person name="Sisson I."/>
            <person name="Smith M."/>
            <person name="Sodergren E."/>
            <person name="Song X.-Z."/>
            <person name="Song B.B."/>
            <person name="Summersgill H."/>
            <person name="Thelus R."/>
            <person name="Thornton R.D."/>
            <person name="Trejos Z.Y."/>
            <person name="Usmani K."/>
            <person name="Vattathil S."/>
            <person name="Villasana D."/>
            <person name="Walker D.L."/>
            <person name="Wang S."/>
            <person name="Wang K."/>
            <person name="White C.S."/>
            <person name="Williams A.C."/>
            <person name="Williamson J."/>
            <person name="Wilson K."/>
            <person name="Woghiren I.O."/>
            <person name="Woodworth J.R."/>
            <person name="Worley K.C."/>
            <person name="Wright R.A."/>
            <person name="Wu W."/>
            <person name="Young L."/>
            <person name="Zhang L."/>
            <person name="Zhang J."/>
            <person name="Zhu Y."/>
            <person name="Muzny D.M."/>
            <person name="Weinstock G."/>
            <person name="Gibbs R.A."/>
        </authorList>
    </citation>
    <scope>NUCLEOTIDE SEQUENCE [LARGE SCALE GENOMIC DNA]</scope>
    <source>
        <strain evidence="5">LSR1</strain>
    </source>
</reference>
<dbReference type="Proteomes" id="UP000007819">
    <property type="component" value="Chromosome A1"/>
</dbReference>
<dbReference type="GeneID" id="100166880"/>
<evidence type="ECO:0000313" key="5">
    <source>
        <dbReference type="Proteomes" id="UP000007819"/>
    </source>
</evidence>
<evidence type="ECO:0000259" key="3">
    <source>
        <dbReference type="PROSITE" id="PS51293"/>
    </source>
</evidence>
<dbReference type="GO" id="GO:0000126">
    <property type="term" value="C:transcription factor TFIIIB complex"/>
    <property type="evidence" value="ECO:0007669"/>
    <property type="project" value="TreeGrafter"/>
</dbReference>
<keyword evidence="5" id="KW-1185">Reference proteome</keyword>
<dbReference type="InterPro" id="IPR001005">
    <property type="entry name" value="SANT/Myb"/>
</dbReference>
<dbReference type="RefSeq" id="XP_016662125.1">
    <property type="nucleotide sequence ID" value="XM_016806636.1"/>
</dbReference>
<dbReference type="InterPro" id="IPR017884">
    <property type="entry name" value="SANT_dom"/>
</dbReference>
<dbReference type="GO" id="GO:0005634">
    <property type="term" value="C:nucleus"/>
    <property type="evidence" value="ECO:0007669"/>
    <property type="project" value="UniProtKB-SubCell"/>
</dbReference>
<dbReference type="PANTHER" id="PTHR22929">
    <property type="entry name" value="RNA POLYMERASE III TRANSCRIPTION INITIATION FACTOR B"/>
    <property type="match status" value="1"/>
</dbReference>